<keyword evidence="3" id="KW-0862">Zinc</keyword>
<dbReference type="InterPro" id="IPR037274">
    <property type="entry name" value="Znf_CHY_sf"/>
</dbReference>
<accession>A0A5C3QN61</accession>
<dbReference type="GO" id="GO:0045041">
    <property type="term" value="P:protein import into mitochondrial intermembrane space"/>
    <property type="evidence" value="ECO:0007669"/>
    <property type="project" value="TreeGrafter"/>
</dbReference>
<proteinExistence type="predicted"/>
<evidence type="ECO:0000313" key="7">
    <source>
        <dbReference type="Proteomes" id="UP000305067"/>
    </source>
</evidence>
<keyword evidence="1" id="KW-0479">Metal-binding</keyword>
<dbReference type="STRING" id="1884261.A0A5C3QN61"/>
<dbReference type="PANTHER" id="PTHR28082">
    <property type="entry name" value="ZINC FINGER PROTEIN"/>
    <property type="match status" value="1"/>
</dbReference>
<evidence type="ECO:0000256" key="3">
    <source>
        <dbReference type="ARBA" id="ARBA00022833"/>
    </source>
</evidence>
<dbReference type="EMBL" id="ML178821">
    <property type="protein sequence ID" value="TFL02778.1"/>
    <property type="molecule type" value="Genomic_DNA"/>
</dbReference>
<dbReference type="OrthoDB" id="411372at2759"/>
<protein>
    <recommendedName>
        <fullName evidence="5">CHY-type domain-containing protein</fullName>
    </recommendedName>
</protein>
<dbReference type="AlphaFoldDB" id="A0A5C3QN61"/>
<dbReference type="InterPro" id="IPR052604">
    <property type="entry name" value="Mito_Tim_assembly_helper"/>
</dbReference>
<gene>
    <name evidence="6" type="ORF">BDV98DRAFT_545975</name>
</gene>
<dbReference type="Proteomes" id="UP000305067">
    <property type="component" value="Unassembled WGS sequence"/>
</dbReference>
<dbReference type="Pfam" id="PF05495">
    <property type="entry name" value="zf-CHY"/>
    <property type="match status" value="1"/>
</dbReference>
<dbReference type="SUPFAM" id="SSF161219">
    <property type="entry name" value="CHY zinc finger-like"/>
    <property type="match status" value="1"/>
</dbReference>
<dbReference type="PANTHER" id="PTHR28082:SF2">
    <property type="entry name" value="CHY-TYPE DOMAIN-CONTAINING PROTEIN"/>
    <property type="match status" value="1"/>
</dbReference>
<name>A0A5C3QN61_9AGAR</name>
<keyword evidence="7" id="KW-1185">Reference proteome</keyword>
<evidence type="ECO:0000313" key="6">
    <source>
        <dbReference type="EMBL" id="TFL02778.1"/>
    </source>
</evidence>
<evidence type="ECO:0000256" key="1">
    <source>
        <dbReference type="ARBA" id="ARBA00022723"/>
    </source>
</evidence>
<dbReference type="InterPro" id="IPR008913">
    <property type="entry name" value="Znf_CHY"/>
</dbReference>
<dbReference type="PROSITE" id="PS51266">
    <property type="entry name" value="ZF_CHY"/>
    <property type="match status" value="1"/>
</dbReference>
<sequence>MCKHILNAQVSVRAPCCKQWYDCAECHDEAQPHALGKTMEMVFMCKKCRKAFRKDMETYEDSDEFCPHCDNHYVIEAKTAAPMLGVEGEDARMDNRMIRDDRVKTQTRNLWEPTDDDFADVLG</sequence>
<feature type="domain" description="CHY-type" evidence="5">
    <location>
        <begin position="1"/>
        <end position="71"/>
    </location>
</feature>
<dbReference type="GO" id="GO:0008270">
    <property type="term" value="F:zinc ion binding"/>
    <property type="evidence" value="ECO:0007669"/>
    <property type="project" value="UniProtKB-KW"/>
</dbReference>
<evidence type="ECO:0000259" key="5">
    <source>
        <dbReference type="PROSITE" id="PS51266"/>
    </source>
</evidence>
<keyword evidence="2 4" id="KW-0863">Zinc-finger</keyword>
<evidence type="ECO:0000256" key="2">
    <source>
        <dbReference type="ARBA" id="ARBA00022771"/>
    </source>
</evidence>
<reference evidence="6 7" key="1">
    <citation type="journal article" date="2019" name="Nat. Ecol. Evol.">
        <title>Megaphylogeny resolves global patterns of mushroom evolution.</title>
        <authorList>
            <person name="Varga T."/>
            <person name="Krizsan K."/>
            <person name="Foldi C."/>
            <person name="Dima B."/>
            <person name="Sanchez-Garcia M."/>
            <person name="Sanchez-Ramirez S."/>
            <person name="Szollosi G.J."/>
            <person name="Szarkandi J.G."/>
            <person name="Papp V."/>
            <person name="Albert L."/>
            <person name="Andreopoulos W."/>
            <person name="Angelini C."/>
            <person name="Antonin V."/>
            <person name="Barry K.W."/>
            <person name="Bougher N.L."/>
            <person name="Buchanan P."/>
            <person name="Buyck B."/>
            <person name="Bense V."/>
            <person name="Catcheside P."/>
            <person name="Chovatia M."/>
            <person name="Cooper J."/>
            <person name="Damon W."/>
            <person name="Desjardin D."/>
            <person name="Finy P."/>
            <person name="Geml J."/>
            <person name="Haridas S."/>
            <person name="Hughes K."/>
            <person name="Justo A."/>
            <person name="Karasinski D."/>
            <person name="Kautmanova I."/>
            <person name="Kiss B."/>
            <person name="Kocsube S."/>
            <person name="Kotiranta H."/>
            <person name="LaButti K.M."/>
            <person name="Lechner B.E."/>
            <person name="Liimatainen K."/>
            <person name="Lipzen A."/>
            <person name="Lukacs Z."/>
            <person name="Mihaltcheva S."/>
            <person name="Morgado L.N."/>
            <person name="Niskanen T."/>
            <person name="Noordeloos M.E."/>
            <person name="Ohm R.A."/>
            <person name="Ortiz-Santana B."/>
            <person name="Ovrebo C."/>
            <person name="Racz N."/>
            <person name="Riley R."/>
            <person name="Savchenko A."/>
            <person name="Shiryaev A."/>
            <person name="Soop K."/>
            <person name="Spirin V."/>
            <person name="Szebenyi C."/>
            <person name="Tomsovsky M."/>
            <person name="Tulloss R.E."/>
            <person name="Uehling J."/>
            <person name="Grigoriev I.V."/>
            <person name="Vagvolgyi C."/>
            <person name="Papp T."/>
            <person name="Martin F.M."/>
            <person name="Miettinen O."/>
            <person name="Hibbett D.S."/>
            <person name="Nagy L.G."/>
        </authorList>
    </citation>
    <scope>NUCLEOTIDE SEQUENCE [LARGE SCALE GENOMIC DNA]</scope>
    <source>
        <strain evidence="6 7">CBS 309.79</strain>
    </source>
</reference>
<evidence type="ECO:0000256" key="4">
    <source>
        <dbReference type="PROSITE-ProRule" id="PRU00601"/>
    </source>
</evidence>
<dbReference type="GO" id="GO:0005758">
    <property type="term" value="C:mitochondrial intermembrane space"/>
    <property type="evidence" value="ECO:0007669"/>
    <property type="project" value="TreeGrafter"/>
</dbReference>
<organism evidence="6 7">
    <name type="scientific">Pterulicium gracile</name>
    <dbReference type="NCBI Taxonomy" id="1884261"/>
    <lineage>
        <taxon>Eukaryota</taxon>
        <taxon>Fungi</taxon>
        <taxon>Dikarya</taxon>
        <taxon>Basidiomycota</taxon>
        <taxon>Agaricomycotina</taxon>
        <taxon>Agaricomycetes</taxon>
        <taxon>Agaricomycetidae</taxon>
        <taxon>Agaricales</taxon>
        <taxon>Pleurotineae</taxon>
        <taxon>Pterulaceae</taxon>
        <taxon>Pterulicium</taxon>
    </lineage>
</organism>